<evidence type="ECO:0000256" key="2">
    <source>
        <dbReference type="SAM" id="Phobius"/>
    </source>
</evidence>
<organism evidence="3 4">
    <name type="scientific">Heracleum sosnowskyi</name>
    <dbReference type="NCBI Taxonomy" id="360622"/>
    <lineage>
        <taxon>Eukaryota</taxon>
        <taxon>Viridiplantae</taxon>
        <taxon>Streptophyta</taxon>
        <taxon>Embryophyta</taxon>
        <taxon>Tracheophyta</taxon>
        <taxon>Spermatophyta</taxon>
        <taxon>Magnoliopsida</taxon>
        <taxon>eudicotyledons</taxon>
        <taxon>Gunneridae</taxon>
        <taxon>Pentapetalae</taxon>
        <taxon>asterids</taxon>
        <taxon>campanulids</taxon>
        <taxon>Apiales</taxon>
        <taxon>Apiaceae</taxon>
        <taxon>Apioideae</taxon>
        <taxon>apioid superclade</taxon>
        <taxon>Tordylieae</taxon>
        <taxon>Tordyliinae</taxon>
        <taxon>Heracleum</taxon>
    </lineage>
</organism>
<dbReference type="EMBL" id="JAUIZM010000001">
    <property type="protein sequence ID" value="KAK1402129.1"/>
    <property type="molecule type" value="Genomic_DNA"/>
</dbReference>
<feature type="region of interest" description="Disordered" evidence="1">
    <location>
        <begin position="1"/>
        <end position="23"/>
    </location>
</feature>
<protein>
    <submittedName>
        <fullName evidence="3">Uncharacterized protein</fullName>
    </submittedName>
</protein>
<keyword evidence="2" id="KW-1133">Transmembrane helix</keyword>
<feature type="compositionally biased region" description="Basic and acidic residues" evidence="1">
    <location>
        <begin position="8"/>
        <end position="19"/>
    </location>
</feature>
<comment type="caution">
    <text evidence="3">The sequence shown here is derived from an EMBL/GenBank/DDBJ whole genome shotgun (WGS) entry which is preliminary data.</text>
</comment>
<evidence type="ECO:0000313" key="4">
    <source>
        <dbReference type="Proteomes" id="UP001237642"/>
    </source>
</evidence>
<dbReference type="AlphaFoldDB" id="A0AAD8JDJ7"/>
<reference evidence="3" key="2">
    <citation type="submission" date="2023-05" db="EMBL/GenBank/DDBJ databases">
        <authorList>
            <person name="Schelkunov M.I."/>
        </authorList>
    </citation>
    <scope>NUCLEOTIDE SEQUENCE</scope>
    <source>
        <strain evidence="3">Hsosn_3</strain>
        <tissue evidence="3">Leaf</tissue>
    </source>
</reference>
<evidence type="ECO:0000313" key="3">
    <source>
        <dbReference type="EMBL" id="KAK1402129.1"/>
    </source>
</evidence>
<keyword evidence="4" id="KW-1185">Reference proteome</keyword>
<sequence>MGPKTHAQAKEMMRKKDSNLAKPSNSEIYLETYKRKPGRTYKTNTDEVKYAEVQALVDAGKIAEANALVVGGKTHGQNWLVGRQDMHIAIALMEVKVVVATDAAVIKVMRGIIIVLVHVVMMVMVEKMAVVASLKVPSSL</sequence>
<feature type="transmembrane region" description="Helical" evidence="2">
    <location>
        <begin position="112"/>
        <end position="134"/>
    </location>
</feature>
<accession>A0AAD8JDJ7</accession>
<keyword evidence="2" id="KW-0812">Transmembrane</keyword>
<name>A0AAD8JDJ7_9APIA</name>
<gene>
    <name evidence="3" type="ORF">POM88_001734</name>
</gene>
<evidence type="ECO:0000256" key="1">
    <source>
        <dbReference type="SAM" id="MobiDB-lite"/>
    </source>
</evidence>
<dbReference type="Proteomes" id="UP001237642">
    <property type="component" value="Unassembled WGS sequence"/>
</dbReference>
<proteinExistence type="predicted"/>
<keyword evidence="2" id="KW-0472">Membrane</keyword>
<reference evidence="3" key="1">
    <citation type="submission" date="2023-02" db="EMBL/GenBank/DDBJ databases">
        <title>Genome of toxic invasive species Heracleum sosnowskyi carries increased number of genes despite the absence of recent whole-genome duplications.</title>
        <authorList>
            <person name="Schelkunov M."/>
            <person name="Shtratnikova V."/>
            <person name="Makarenko M."/>
            <person name="Klepikova A."/>
            <person name="Omelchenko D."/>
            <person name="Novikova G."/>
            <person name="Obukhova E."/>
            <person name="Bogdanov V."/>
            <person name="Penin A."/>
            <person name="Logacheva M."/>
        </authorList>
    </citation>
    <scope>NUCLEOTIDE SEQUENCE</scope>
    <source>
        <strain evidence="3">Hsosn_3</strain>
        <tissue evidence="3">Leaf</tissue>
    </source>
</reference>